<reference evidence="6 7" key="1">
    <citation type="submission" date="2020-08" db="EMBL/GenBank/DDBJ databases">
        <title>Whole genome shotgun sequence of Actinoplanes ianthinogenes NBRC 13996.</title>
        <authorList>
            <person name="Komaki H."/>
            <person name="Tamura T."/>
        </authorList>
    </citation>
    <scope>NUCLEOTIDE SEQUENCE [LARGE SCALE GENOMIC DNA]</scope>
    <source>
        <strain evidence="6 7">NBRC 13996</strain>
    </source>
</reference>
<dbReference type="Gene3D" id="1.10.357.10">
    <property type="entry name" value="Tetracycline Repressor, domain 2"/>
    <property type="match status" value="1"/>
</dbReference>
<evidence type="ECO:0000259" key="5">
    <source>
        <dbReference type="PROSITE" id="PS50977"/>
    </source>
</evidence>
<proteinExistence type="predicted"/>
<evidence type="ECO:0000313" key="6">
    <source>
        <dbReference type="EMBL" id="BCJ46097.1"/>
    </source>
</evidence>
<gene>
    <name evidence="6" type="ORF">Aiant_67540</name>
</gene>
<dbReference type="RefSeq" id="WP_189332935.1">
    <property type="nucleotide sequence ID" value="NZ_AP023356.1"/>
</dbReference>
<dbReference type="EMBL" id="AP023356">
    <property type="protein sequence ID" value="BCJ46097.1"/>
    <property type="molecule type" value="Genomic_DNA"/>
</dbReference>
<evidence type="ECO:0000256" key="3">
    <source>
        <dbReference type="ARBA" id="ARBA00023163"/>
    </source>
</evidence>
<evidence type="ECO:0000313" key="7">
    <source>
        <dbReference type="Proteomes" id="UP000676967"/>
    </source>
</evidence>
<accession>A0ABN6CPN5</accession>
<dbReference type="Proteomes" id="UP000676967">
    <property type="component" value="Chromosome"/>
</dbReference>
<keyword evidence="2 4" id="KW-0238">DNA-binding</keyword>
<evidence type="ECO:0000256" key="1">
    <source>
        <dbReference type="ARBA" id="ARBA00023015"/>
    </source>
</evidence>
<evidence type="ECO:0000256" key="2">
    <source>
        <dbReference type="ARBA" id="ARBA00023125"/>
    </source>
</evidence>
<dbReference type="PANTHER" id="PTHR30055:SF234">
    <property type="entry name" value="HTH-TYPE TRANSCRIPTIONAL REGULATOR BETI"/>
    <property type="match status" value="1"/>
</dbReference>
<keyword evidence="7" id="KW-1185">Reference proteome</keyword>
<dbReference type="PANTHER" id="PTHR30055">
    <property type="entry name" value="HTH-TYPE TRANSCRIPTIONAL REGULATOR RUTR"/>
    <property type="match status" value="1"/>
</dbReference>
<organism evidence="6 7">
    <name type="scientific">Actinoplanes ianthinogenes</name>
    <dbReference type="NCBI Taxonomy" id="122358"/>
    <lineage>
        <taxon>Bacteria</taxon>
        <taxon>Bacillati</taxon>
        <taxon>Actinomycetota</taxon>
        <taxon>Actinomycetes</taxon>
        <taxon>Micromonosporales</taxon>
        <taxon>Micromonosporaceae</taxon>
        <taxon>Actinoplanes</taxon>
    </lineage>
</organism>
<evidence type="ECO:0000256" key="4">
    <source>
        <dbReference type="PROSITE-ProRule" id="PRU00335"/>
    </source>
</evidence>
<dbReference type="InterPro" id="IPR001647">
    <property type="entry name" value="HTH_TetR"/>
</dbReference>
<protein>
    <recommendedName>
        <fullName evidence="5">HTH tetR-type domain-containing protein</fullName>
    </recommendedName>
</protein>
<feature type="domain" description="HTH tetR-type" evidence="5">
    <location>
        <begin position="11"/>
        <end position="71"/>
    </location>
</feature>
<sequence>MQDAVTGERATPSREAILAAATGLMSRYGYAATSISRISTACGLPASSIYWHFGSKEGVYLAVLRRARLALMAGLPPATVAGPDEPRRLTRFLDAVDAVFLRHPHDLRLLVGISMLEESAGVAARAELAQYRMTLRRWLADSLGAVFAVSGTSPMAEDLARFLLGMVGGASIARWSQDPDASLPTADLHVALTALARHHRAAR</sequence>
<dbReference type="PRINTS" id="PR00455">
    <property type="entry name" value="HTHTETR"/>
</dbReference>
<name>A0ABN6CPN5_9ACTN</name>
<keyword evidence="1" id="KW-0805">Transcription regulation</keyword>
<dbReference type="Pfam" id="PF00440">
    <property type="entry name" value="TetR_N"/>
    <property type="match status" value="1"/>
</dbReference>
<dbReference type="InterPro" id="IPR050109">
    <property type="entry name" value="HTH-type_TetR-like_transc_reg"/>
</dbReference>
<keyword evidence="3" id="KW-0804">Transcription</keyword>
<dbReference type="InterPro" id="IPR009057">
    <property type="entry name" value="Homeodomain-like_sf"/>
</dbReference>
<dbReference type="PROSITE" id="PS50977">
    <property type="entry name" value="HTH_TETR_2"/>
    <property type="match status" value="1"/>
</dbReference>
<feature type="DNA-binding region" description="H-T-H motif" evidence="4">
    <location>
        <begin position="34"/>
        <end position="53"/>
    </location>
</feature>
<dbReference type="SUPFAM" id="SSF46689">
    <property type="entry name" value="Homeodomain-like"/>
    <property type="match status" value="1"/>
</dbReference>